<dbReference type="GO" id="GO:0046961">
    <property type="term" value="F:proton-transporting ATPase activity, rotational mechanism"/>
    <property type="evidence" value="ECO:0007669"/>
    <property type="project" value="TreeGrafter"/>
</dbReference>
<dbReference type="EMBL" id="DSDK01000419">
    <property type="protein sequence ID" value="HDR51481.1"/>
    <property type="molecule type" value="Genomic_DNA"/>
</dbReference>
<dbReference type="GO" id="GO:0046933">
    <property type="term" value="F:proton-transporting ATP synthase activity, rotational mechanism"/>
    <property type="evidence" value="ECO:0007669"/>
    <property type="project" value="UniProtKB-UniRule"/>
</dbReference>
<keyword evidence="4 15" id="KW-0138">CF(0)</keyword>
<dbReference type="InterPro" id="IPR028987">
    <property type="entry name" value="ATP_synth_B-like_membr_sf"/>
</dbReference>
<evidence type="ECO:0000256" key="12">
    <source>
        <dbReference type="ARBA" id="ARBA00025614"/>
    </source>
</evidence>
<keyword evidence="5 15" id="KW-0812">Transmembrane</keyword>
<evidence type="ECO:0000256" key="5">
    <source>
        <dbReference type="ARBA" id="ARBA00022692"/>
    </source>
</evidence>
<comment type="function">
    <text evidence="11 15">F(1)F(0) ATP synthase produces ATP from ADP in the presence of a proton or sodium gradient. F-type ATPases consist of two structural domains, F(1) containing the extramembraneous catalytic core and F(0) containing the membrane proton channel, linked together by a central stalk and a peripheral stalk. During catalysis, ATP synthesis in the catalytic domain of F(1) is coupled via a rotary mechanism of the central stalk subunits to proton translocation.</text>
</comment>
<evidence type="ECO:0000256" key="4">
    <source>
        <dbReference type="ARBA" id="ARBA00022547"/>
    </source>
</evidence>
<dbReference type="InterPro" id="IPR005864">
    <property type="entry name" value="ATP_synth_F0_bsu_bac"/>
</dbReference>
<evidence type="ECO:0000256" key="17">
    <source>
        <dbReference type="SAM" id="Coils"/>
    </source>
</evidence>
<feature type="coiled-coil region" evidence="17">
    <location>
        <begin position="99"/>
        <end position="130"/>
    </location>
</feature>
<dbReference type="GO" id="GO:0045259">
    <property type="term" value="C:proton-transporting ATP synthase complex"/>
    <property type="evidence" value="ECO:0007669"/>
    <property type="project" value="UniProtKB-KW"/>
</dbReference>
<dbReference type="AlphaFoldDB" id="A0A831LVV1"/>
<evidence type="ECO:0000256" key="13">
    <source>
        <dbReference type="ARBA" id="ARBA00026054"/>
    </source>
</evidence>
<evidence type="ECO:0000256" key="11">
    <source>
        <dbReference type="ARBA" id="ARBA00025198"/>
    </source>
</evidence>
<evidence type="ECO:0000256" key="1">
    <source>
        <dbReference type="ARBA" id="ARBA00005513"/>
    </source>
</evidence>
<evidence type="ECO:0000256" key="9">
    <source>
        <dbReference type="ARBA" id="ARBA00023136"/>
    </source>
</evidence>
<keyword evidence="7 15" id="KW-1133">Transmembrane helix</keyword>
<evidence type="ECO:0000256" key="16">
    <source>
        <dbReference type="RuleBase" id="RU003848"/>
    </source>
</evidence>
<dbReference type="Pfam" id="PF00430">
    <property type="entry name" value="ATP-synt_B"/>
    <property type="match status" value="1"/>
</dbReference>
<sequence>MELVTPNVGTIFWMIIVFGIVAFVLKKFAWRPILNALYEREESIDTALKAAEEARYEVEKLKTGNDKLIAEARREKDLILREAMNLKDGIVAEAKEKASFETQKSIENARRQIENEKAKAINEMKKQMTEISFLIAEKIIRKEMTDPKQQQKLVSELIDEIKLN</sequence>
<evidence type="ECO:0000256" key="10">
    <source>
        <dbReference type="ARBA" id="ARBA00023310"/>
    </source>
</evidence>
<accession>A0A831LVV1</accession>
<dbReference type="CDD" id="cd06503">
    <property type="entry name" value="ATP-synt_Fo_b"/>
    <property type="match status" value="1"/>
</dbReference>
<evidence type="ECO:0000256" key="15">
    <source>
        <dbReference type="HAMAP-Rule" id="MF_01398"/>
    </source>
</evidence>
<proteinExistence type="inferred from homology"/>
<evidence type="ECO:0000256" key="2">
    <source>
        <dbReference type="ARBA" id="ARBA00022448"/>
    </source>
</evidence>
<dbReference type="NCBIfam" id="TIGR01144">
    <property type="entry name" value="ATP_synt_b"/>
    <property type="match status" value="1"/>
</dbReference>
<dbReference type="PANTHER" id="PTHR33445:SF1">
    <property type="entry name" value="ATP SYNTHASE SUBUNIT B"/>
    <property type="match status" value="1"/>
</dbReference>
<evidence type="ECO:0000313" key="18">
    <source>
        <dbReference type="EMBL" id="HDR51481.1"/>
    </source>
</evidence>
<comment type="subunit">
    <text evidence="13">F-type ATPases have 2 components, F(1) - the catalytic core - and F(0) - the membrane proton channel. F(1) has five subunits: alpha(3), beta(3), gamma(1), delta(1), epsilon(1). F(0) has four main subunits: a(1), b(2) and c(10-14). The alpha and beta chains form an alternating ring which encloses part of the gamma chain. F(1) is attached to F(0) by a central stalk formed by the gamma and epsilon chains, while a peripheral stalk is formed by the delta and b chains.</text>
</comment>
<comment type="subcellular location">
    <subcellularLocation>
        <location evidence="15">Cell membrane</location>
        <topology evidence="15">Single-pass membrane protein</topology>
    </subcellularLocation>
    <subcellularLocation>
        <location evidence="14">Endomembrane system</location>
        <topology evidence="14">Single-pass membrane protein</topology>
    </subcellularLocation>
</comment>
<comment type="caution">
    <text evidence="18">The sequence shown here is derived from an EMBL/GenBank/DDBJ whole genome shotgun (WGS) entry which is preliminary data.</text>
</comment>
<name>A0A831LVV1_9BACT</name>
<organism evidence="18">
    <name type="scientific">Mariniphaga anaerophila</name>
    <dbReference type="NCBI Taxonomy" id="1484053"/>
    <lineage>
        <taxon>Bacteria</taxon>
        <taxon>Pseudomonadati</taxon>
        <taxon>Bacteroidota</taxon>
        <taxon>Bacteroidia</taxon>
        <taxon>Marinilabiliales</taxon>
        <taxon>Prolixibacteraceae</taxon>
        <taxon>Mariniphaga</taxon>
    </lineage>
</organism>
<protein>
    <recommendedName>
        <fullName evidence="15">ATP synthase subunit b</fullName>
    </recommendedName>
    <alternativeName>
        <fullName evidence="15">ATP synthase F(0) sector subunit b</fullName>
    </alternativeName>
    <alternativeName>
        <fullName evidence="15">ATPase subunit I</fullName>
    </alternativeName>
    <alternativeName>
        <fullName evidence="15">F-type ATPase subunit b</fullName>
        <shortName evidence="15">F-ATPase subunit b</shortName>
    </alternativeName>
</protein>
<keyword evidence="8 15" id="KW-0406">Ion transport</keyword>
<keyword evidence="10 15" id="KW-0066">ATP synthesis</keyword>
<keyword evidence="17" id="KW-0175">Coiled coil</keyword>
<dbReference type="InterPro" id="IPR002146">
    <property type="entry name" value="ATP_synth_b/b'su_bac/chlpt"/>
</dbReference>
<evidence type="ECO:0000256" key="8">
    <source>
        <dbReference type="ARBA" id="ARBA00023065"/>
    </source>
</evidence>
<gene>
    <name evidence="15 18" type="primary">atpF</name>
    <name evidence="18" type="ORF">ENN90_07665</name>
</gene>
<evidence type="ECO:0000256" key="14">
    <source>
        <dbReference type="ARBA" id="ARBA00037847"/>
    </source>
</evidence>
<dbReference type="Proteomes" id="UP000886047">
    <property type="component" value="Unassembled WGS sequence"/>
</dbReference>
<dbReference type="PANTHER" id="PTHR33445">
    <property type="entry name" value="ATP SYNTHASE SUBUNIT B', CHLOROPLASTIC"/>
    <property type="match status" value="1"/>
</dbReference>
<dbReference type="HAMAP" id="MF_01398">
    <property type="entry name" value="ATP_synth_b_bprime"/>
    <property type="match status" value="1"/>
</dbReference>
<comment type="function">
    <text evidence="12">Component of the F(0) channel, it forms part of the peripheral stalk, linking F(1) to F(0). The b'-subunit is a diverged and duplicated form of b found in plants and photosynthetic bacteria.</text>
</comment>
<keyword evidence="6 15" id="KW-0375">Hydrogen ion transport</keyword>
<dbReference type="GO" id="GO:0012505">
    <property type="term" value="C:endomembrane system"/>
    <property type="evidence" value="ECO:0007669"/>
    <property type="project" value="UniProtKB-SubCell"/>
</dbReference>
<feature type="transmembrane region" description="Helical" evidence="15">
    <location>
        <begin position="6"/>
        <end position="25"/>
    </location>
</feature>
<evidence type="ECO:0000256" key="7">
    <source>
        <dbReference type="ARBA" id="ARBA00022989"/>
    </source>
</evidence>
<keyword evidence="2 15" id="KW-0813">Transport</keyword>
<evidence type="ECO:0000256" key="3">
    <source>
        <dbReference type="ARBA" id="ARBA00022475"/>
    </source>
</evidence>
<evidence type="ECO:0000256" key="6">
    <source>
        <dbReference type="ARBA" id="ARBA00022781"/>
    </source>
</evidence>
<keyword evidence="3 15" id="KW-1003">Cell membrane</keyword>
<comment type="similarity">
    <text evidence="1 15 16">Belongs to the ATPase B chain family.</text>
</comment>
<dbReference type="InterPro" id="IPR050059">
    <property type="entry name" value="ATP_synthase_B_chain"/>
</dbReference>
<comment type="subunit">
    <text evidence="15">F-type ATPases have 2 components, F(1) - the catalytic core - and F(0) - the membrane proton channel. F(1) has five subunits: alpha(3), beta(3), gamma(1), delta(1), epsilon(1). F(0) has three main subunits: a(1), b(2) and c(10-14). The alpha and beta chains form an alternating ring which encloses part of the gamma chain. F(1) is attached to F(0) by a central stalk formed by the gamma and epsilon chains, while a peripheral stalk is formed by the delta and b chains.</text>
</comment>
<dbReference type="SUPFAM" id="SSF81573">
    <property type="entry name" value="F1F0 ATP synthase subunit B, membrane domain"/>
    <property type="match status" value="1"/>
</dbReference>
<dbReference type="GO" id="GO:0005886">
    <property type="term" value="C:plasma membrane"/>
    <property type="evidence" value="ECO:0007669"/>
    <property type="project" value="UniProtKB-SubCell"/>
</dbReference>
<keyword evidence="9 15" id="KW-0472">Membrane</keyword>
<reference evidence="18" key="1">
    <citation type="journal article" date="2020" name="mSystems">
        <title>Genome- and Community-Level Interaction Insights into Carbon Utilization and Element Cycling Functions of Hydrothermarchaeota in Hydrothermal Sediment.</title>
        <authorList>
            <person name="Zhou Z."/>
            <person name="Liu Y."/>
            <person name="Xu W."/>
            <person name="Pan J."/>
            <person name="Luo Z.H."/>
            <person name="Li M."/>
        </authorList>
    </citation>
    <scope>NUCLEOTIDE SEQUENCE [LARGE SCALE GENOMIC DNA]</scope>
    <source>
        <strain evidence="18">SpSt-1217</strain>
    </source>
</reference>